<keyword evidence="11" id="KW-1185">Reference proteome</keyword>
<name>A0AAW0KDN4_QUESU</name>
<keyword evidence="4 9" id="KW-0378">Hydrolase</keyword>
<proteinExistence type="inferred from homology"/>
<evidence type="ECO:0000256" key="7">
    <source>
        <dbReference type="ARBA" id="ARBA00033417"/>
    </source>
</evidence>
<keyword evidence="5 9" id="KW-0326">Glycosidase</keyword>
<dbReference type="Pfam" id="PF00332">
    <property type="entry name" value="Glyco_hydro_17"/>
    <property type="match status" value="2"/>
</dbReference>
<sequence>MYDVLVDAFFWAMEKLDLDVKMVIGETGWPAYGNGGLTTPELARTYNQNFLRHITAGQGVVYGTSGNNIPDAAAAITVCHKHGIRRIRILDTDELAIQSPKSMRIEATVGVKDEDLPVLASSYEAVKSWFEVNLKPSVPFEFVVNYIVVGNKVIPGPNGKYVLPVVKNLQRVLADNKLSQIKVATLVSTAVLGAVFPPSNAAFSAKAEGDLIPLLQHLQATVTHTHRSYWNMFDALVDAFVWAMEKRELIVKMVIGETGWPSTGNGQTTTPELARTYNQNFLRHITAGQGTPKRPNTYGEGFVYSMFDENGKLEAGDQRFGIFDAKEKPVYHLYFLYPKSASN</sequence>
<evidence type="ECO:0000256" key="6">
    <source>
        <dbReference type="ARBA" id="ARBA00033335"/>
    </source>
</evidence>
<dbReference type="InterPro" id="IPR017853">
    <property type="entry name" value="GH"/>
</dbReference>
<evidence type="ECO:0000256" key="9">
    <source>
        <dbReference type="RuleBase" id="RU004336"/>
    </source>
</evidence>
<evidence type="ECO:0000256" key="3">
    <source>
        <dbReference type="ARBA" id="ARBA00012780"/>
    </source>
</evidence>
<evidence type="ECO:0000256" key="5">
    <source>
        <dbReference type="ARBA" id="ARBA00023295"/>
    </source>
</evidence>
<evidence type="ECO:0000313" key="10">
    <source>
        <dbReference type="EMBL" id="KAK7837219.1"/>
    </source>
</evidence>
<dbReference type="PROSITE" id="PS00587">
    <property type="entry name" value="GLYCOSYL_HYDROL_F17"/>
    <property type="match status" value="1"/>
</dbReference>
<dbReference type="EMBL" id="PKMF04000333">
    <property type="protein sequence ID" value="KAK7837219.1"/>
    <property type="molecule type" value="Genomic_DNA"/>
</dbReference>
<evidence type="ECO:0000256" key="2">
    <source>
        <dbReference type="ARBA" id="ARBA00008773"/>
    </source>
</evidence>
<dbReference type="Gene3D" id="3.20.20.80">
    <property type="entry name" value="Glycosidases"/>
    <property type="match status" value="3"/>
</dbReference>
<reference evidence="10 11" key="1">
    <citation type="journal article" date="2018" name="Sci. Data">
        <title>The draft genome sequence of cork oak.</title>
        <authorList>
            <person name="Ramos A.M."/>
            <person name="Usie A."/>
            <person name="Barbosa P."/>
            <person name="Barros P.M."/>
            <person name="Capote T."/>
            <person name="Chaves I."/>
            <person name="Simoes F."/>
            <person name="Abreu I."/>
            <person name="Carrasquinho I."/>
            <person name="Faro C."/>
            <person name="Guimaraes J.B."/>
            <person name="Mendonca D."/>
            <person name="Nobrega F."/>
            <person name="Rodrigues L."/>
            <person name="Saibo N.J.M."/>
            <person name="Varela M.C."/>
            <person name="Egas C."/>
            <person name="Matos J."/>
            <person name="Miguel C.M."/>
            <person name="Oliveira M.M."/>
            <person name="Ricardo C.P."/>
            <person name="Goncalves S."/>
        </authorList>
    </citation>
    <scope>NUCLEOTIDE SEQUENCE [LARGE SCALE GENOMIC DNA]</scope>
    <source>
        <strain evidence="11">cv. HL8</strain>
    </source>
</reference>
<comment type="similarity">
    <text evidence="2 8">Belongs to the glycosyl hydrolase 17 family.</text>
</comment>
<accession>A0AAW0KDN4</accession>
<comment type="caution">
    <text evidence="10">The sequence shown here is derived from an EMBL/GenBank/DDBJ whole genome shotgun (WGS) entry which is preliminary data.</text>
</comment>
<comment type="catalytic activity">
    <reaction evidence="1">
        <text>Hydrolysis of (1-&gt;3)-beta-D-glucosidic linkages in (1-&gt;3)-beta-D-glucans.</text>
        <dbReference type="EC" id="3.2.1.39"/>
    </reaction>
</comment>
<evidence type="ECO:0000256" key="1">
    <source>
        <dbReference type="ARBA" id="ARBA00000382"/>
    </source>
</evidence>
<dbReference type="InterPro" id="IPR044965">
    <property type="entry name" value="Glyco_hydro_17_plant"/>
</dbReference>
<dbReference type="PANTHER" id="PTHR32227">
    <property type="entry name" value="GLUCAN ENDO-1,3-BETA-GLUCOSIDASE BG1-RELATED-RELATED"/>
    <property type="match status" value="1"/>
</dbReference>
<evidence type="ECO:0000313" key="11">
    <source>
        <dbReference type="Proteomes" id="UP000237347"/>
    </source>
</evidence>
<dbReference type="GO" id="GO:0042973">
    <property type="term" value="F:glucan endo-1,3-beta-D-glucosidase activity"/>
    <property type="evidence" value="ECO:0007669"/>
    <property type="project" value="UniProtKB-EC"/>
</dbReference>
<dbReference type="GO" id="GO:0005975">
    <property type="term" value="P:carbohydrate metabolic process"/>
    <property type="evidence" value="ECO:0007669"/>
    <property type="project" value="InterPro"/>
</dbReference>
<gene>
    <name evidence="10" type="primary">BG5_1</name>
    <name evidence="10" type="ORF">CFP56_021451</name>
</gene>
<dbReference type="Proteomes" id="UP000237347">
    <property type="component" value="Unassembled WGS sequence"/>
</dbReference>
<protein>
    <recommendedName>
        <fullName evidence="3">glucan endo-1,3-beta-D-glucosidase</fullName>
        <ecNumber evidence="3">3.2.1.39</ecNumber>
    </recommendedName>
    <alternativeName>
        <fullName evidence="6">(1-&gt;3)-beta-glucan endohydrolase</fullName>
    </alternativeName>
    <alternativeName>
        <fullName evidence="7">Beta-1,3-endoglucanase</fullName>
    </alternativeName>
</protein>
<evidence type="ECO:0000256" key="8">
    <source>
        <dbReference type="RuleBase" id="RU004335"/>
    </source>
</evidence>
<dbReference type="InterPro" id="IPR000490">
    <property type="entry name" value="Glyco_hydro_17"/>
</dbReference>
<evidence type="ECO:0000256" key="4">
    <source>
        <dbReference type="ARBA" id="ARBA00022801"/>
    </source>
</evidence>
<organism evidence="10 11">
    <name type="scientific">Quercus suber</name>
    <name type="common">Cork oak</name>
    <dbReference type="NCBI Taxonomy" id="58331"/>
    <lineage>
        <taxon>Eukaryota</taxon>
        <taxon>Viridiplantae</taxon>
        <taxon>Streptophyta</taxon>
        <taxon>Embryophyta</taxon>
        <taxon>Tracheophyta</taxon>
        <taxon>Spermatophyta</taxon>
        <taxon>Magnoliopsida</taxon>
        <taxon>eudicotyledons</taxon>
        <taxon>Gunneridae</taxon>
        <taxon>Pentapetalae</taxon>
        <taxon>rosids</taxon>
        <taxon>fabids</taxon>
        <taxon>Fagales</taxon>
        <taxon>Fagaceae</taxon>
        <taxon>Quercus</taxon>
    </lineage>
</organism>
<dbReference type="SUPFAM" id="SSF51445">
    <property type="entry name" value="(Trans)glycosidases"/>
    <property type="match status" value="2"/>
</dbReference>
<dbReference type="AlphaFoldDB" id="A0AAW0KDN4"/>
<dbReference type="EC" id="3.2.1.39" evidence="3"/>